<dbReference type="AlphaFoldDB" id="A0A1W7CW11"/>
<feature type="compositionally biased region" description="Basic and acidic residues" evidence="1">
    <location>
        <begin position="136"/>
        <end position="147"/>
    </location>
</feature>
<dbReference type="EMBL" id="CP021121">
    <property type="protein sequence ID" value="ARQ68530.1"/>
    <property type="molecule type" value="Genomic_DNA"/>
</dbReference>
<organism evidence="2 3">
    <name type="scientific">Streptomyces marincola</name>
    <dbReference type="NCBI Taxonomy" id="2878388"/>
    <lineage>
        <taxon>Bacteria</taxon>
        <taxon>Bacillati</taxon>
        <taxon>Actinomycetota</taxon>
        <taxon>Actinomycetes</taxon>
        <taxon>Kitasatosporales</taxon>
        <taxon>Streptomycetaceae</taxon>
        <taxon>Streptomyces</taxon>
    </lineage>
</organism>
<keyword evidence="3" id="KW-1185">Reference proteome</keyword>
<reference evidence="2 3" key="1">
    <citation type="submission" date="2017-05" db="EMBL/GenBank/DDBJ databases">
        <title>Complete genome sequence of Streptomyces sp. SCSIO 03032 revealed the diverse biosynthetic pathways for its bioactive secondary metabolites.</title>
        <authorList>
            <person name="Ma L."/>
            <person name="Zhu Y."/>
            <person name="Zhang W."/>
            <person name="Zhang G."/>
            <person name="Tian X."/>
            <person name="Zhang S."/>
            <person name="Zhang C."/>
        </authorList>
    </citation>
    <scope>NUCLEOTIDE SEQUENCE [LARGE SCALE GENOMIC DNA]</scope>
    <source>
        <strain evidence="2 3">SCSIO 03032</strain>
    </source>
</reference>
<sequence length="147" mass="15874">MADLSADYAGILETTTQLSTQCGIIIPELYRLMGEVSTLLDNGLYLEQASPALKTAYEEFSRSLQGAAGNLQIFANIFTSIKESLQNNDAELFAGTISGLDGEGGYEVDAEDFTTEPPDPPEWDSSQEIGGTATHWNEDRTVLHGHG</sequence>
<dbReference type="Proteomes" id="UP000194218">
    <property type="component" value="Chromosome"/>
</dbReference>
<name>A0A1W7CW11_9ACTN</name>
<evidence type="ECO:0000313" key="2">
    <source>
        <dbReference type="EMBL" id="ARQ68530.1"/>
    </source>
</evidence>
<evidence type="ECO:0008006" key="4">
    <source>
        <dbReference type="Google" id="ProtNLM"/>
    </source>
</evidence>
<dbReference type="OrthoDB" id="4177371at2"/>
<feature type="compositionally biased region" description="Acidic residues" evidence="1">
    <location>
        <begin position="104"/>
        <end position="122"/>
    </location>
</feature>
<proteinExistence type="predicted"/>
<dbReference type="KEGG" id="smao:CAG99_06380"/>
<protein>
    <recommendedName>
        <fullName evidence="4">WXG100 family type VII secretion target</fullName>
    </recommendedName>
</protein>
<evidence type="ECO:0000256" key="1">
    <source>
        <dbReference type="SAM" id="MobiDB-lite"/>
    </source>
</evidence>
<dbReference type="RefSeq" id="WP_086158038.1">
    <property type="nucleotide sequence ID" value="NZ_CP021121.1"/>
</dbReference>
<gene>
    <name evidence="2" type="ORF">CAG99_06380</name>
</gene>
<evidence type="ECO:0000313" key="3">
    <source>
        <dbReference type="Proteomes" id="UP000194218"/>
    </source>
</evidence>
<accession>A0A1W7CW11</accession>
<feature type="region of interest" description="Disordered" evidence="1">
    <location>
        <begin position="104"/>
        <end position="147"/>
    </location>
</feature>